<evidence type="ECO:0000259" key="6">
    <source>
        <dbReference type="Pfam" id="PF08281"/>
    </source>
</evidence>
<proteinExistence type="inferred from homology"/>
<accession>A0A926JUM3</accession>
<dbReference type="InterPro" id="IPR013325">
    <property type="entry name" value="RNA_pol_sigma_r2"/>
</dbReference>
<keyword evidence="8" id="KW-1185">Reference proteome</keyword>
<dbReference type="InterPro" id="IPR013324">
    <property type="entry name" value="RNA_pol_sigma_r3/r4-like"/>
</dbReference>
<dbReference type="GO" id="GO:0006352">
    <property type="term" value="P:DNA-templated transcription initiation"/>
    <property type="evidence" value="ECO:0007669"/>
    <property type="project" value="InterPro"/>
</dbReference>
<keyword evidence="4" id="KW-0804">Transcription</keyword>
<evidence type="ECO:0000259" key="5">
    <source>
        <dbReference type="Pfam" id="PF04542"/>
    </source>
</evidence>
<evidence type="ECO:0000256" key="4">
    <source>
        <dbReference type="ARBA" id="ARBA00023163"/>
    </source>
</evidence>
<dbReference type="GO" id="GO:0016987">
    <property type="term" value="F:sigma factor activity"/>
    <property type="evidence" value="ECO:0007669"/>
    <property type="project" value="UniProtKB-KW"/>
</dbReference>
<protein>
    <submittedName>
        <fullName evidence="7">RNA polymerase sigma factor</fullName>
    </submittedName>
</protein>
<dbReference type="PANTHER" id="PTHR43133">
    <property type="entry name" value="RNA POLYMERASE ECF-TYPE SIGMA FACTO"/>
    <property type="match status" value="1"/>
</dbReference>
<dbReference type="Gene3D" id="1.10.1740.10">
    <property type="match status" value="1"/>
</dbReference>
<name>A0A926JUM3_9FLAO</name>
<dbReference type="Pfam" id="PF08281">
    <property type="entry name" value="Sigma70_r4_2"/>
    <property type="match status" value="1"/>
</dbReference>
<dbReference type="InterPro" id="IPR013249">
    <property type="entry name" value="RNA_pol_sigma70_r4_t2"/>
</dbReference>
<dbReference type="GO" id="GO:0003677">
    <property type="term" value="F:DNA binding"/>
    <property type="evidence" value="ECO:0007669"/>
    <property type="project" value="InterPro"/>
</dbReference>
<dbReference type="SUPFAM" id="SSF88946">
    <property type="entry name" value="Sigma2 domain of RNA polymerase sigma factors"/>
    <property type="match status" value="1"/>
</dbReference>
<dbReference type="RefSeq" id="WP_187966663.1">
    <property type="nucleotide sequence ID" value="NZ_JACVDC010000062.1"/>
</dbReference>
<comment type="similarity">
    <text evidence="1">Belongs to the sigma-70 factor family. ECF subfamily.</text>
</comment>
<dbReference type="InterPro" id="IPR014284">
    <property type="entry name" value="RNA_pol_sigma-70_dom"/>
</dbReference>
<evidence type="ECO:0000313" key="7">
    <source>
        <dbReference type="EMBL" id="MBC9797532.1"/>
    </source>
</evidence>
<organism evidence="7 8">
    <name type="scientific">Sinomicrobium weinanense</name>
    <dbReference type="NCBI Taxonomy" id="2842200"/>
    <lineage>
        <taxon>Bacteria</taxon>
        <taxon>Pseudomonadati</taxon>
        <taxon>Bacteroidota</taxon>
        <taxon>Flavobacteriia</taxon>
        <taxon>Flavobacteriales</taxon>
        <taxon>Flavobacteriaceae</taxon>
        <taxon>Sinomicrobium</taxon>
    </lineage>
</organism>
<keyword evidence="3" id="KW-0731">Sigma factor</keyword>
<feature type="domain" description="RNA polymerase sigma factor 70 region 4 type 2" evidence="6">
    <location>
        <begin position="131"/>
        <end position="183"/>
    </location>
</feature>
<evidence type="ECO:0000313" key="8">
    <source>
        <dbReference type="Proteomes" id="UP000653730"/>
    </source>
</evidence>
<evidence type="ECO:0000256" key="2">
    <source>
        <dbReference type="ARBA" id="ARBA00023015"/>
    </source>
</evidence>
<gene>
    <name evidence="7" type="ORF">IBL28_16265</name>
</gene>
<dbReference type="InterPro" id="IPR007627">
    <property type="entry name" value="RNA_pol_sigma70_r2"/>
</dbReference>
<dbReference type="AlphaFoldDB" id="A0A926JUM3"/>
<dbReference type="EMBL" id="JACVDC010000062">
    <property type="protein sequence ID" value="MBC9797532.1"/>
    <property type="molecule type" value="Genomic_DNA"/>
</dbReference>
<comment type="caution">
    <text evidence="7">The sequence shown here is derived from an EMBL/GenBank/DDBJ whole genome shotgun (WGS) entry which is preliminary data.</text>
</comment>
<dbReference type="NCBIfam" id="TIGR02937">
    <property type="entry name" value="sigma70-ECF"/>
    <property type="match status" value="1"/>
</dbReference>
<reference evidence="7 8" key="1">
    <citation type="submission" date="2020-09" db="EMBL/GenBank/DDBJ databases">
        <title>Sinomicrobium weinanense sp. nov., a halophilic bacteria isolated from saline-alkali soil.</title>
        <authorList>
            <person name="Wu P."/>
            <person name="Ren H."/>
            <person name="Mei Y."/>
            <person name="Liang Y."/>
            <person name="Chen Z."/>
        </authorList>
    </citation>
    <scope>NUCLEOTIDE SEQUENCE [LARGE SCALE GENOMIC DNA]</scope>
    <source>
        <strain evidence="7 8">FJxs</strain>
    </source>
</reference>
<dbReference type="PANTHER" id="PTHR43133:SF51">
    <property type="entry name" value="RNA POLYMERASE SIGMA FACTOR"/>
    <property type="match status" value="1"/>
</dbReference>
<dbReference type="Pfam" id="PF04542">
    <property type="entry name" value="Sigma70_r2"/>
    <property type="match status" value="1"/>
</dbReference>
<dbReference type="InterPro" id="IPR036388">
    <property type="entry name" value="WH-like_DNA-bd_sf"/>
</dbReference>
<dbReference type="SUPFAM" id="SSF88659">
    <property type="entry name" value="Sigma3 and sigma4 domains of RNA polymerase sigma factors"/>
    <property type="match status" value="1"/>
</dbReference>
<keyword evidence="2" id="KW-0805">Transcription regulation</keyword>
<evidence type="ECO:0000256" key="1">
    <source>
        <dbReference type="ARBA" id="ARBA00010641"/>
    </source>
</evidence>
<dbReference type="Gene3D" id="1.10.10.10">
    <property type="entry name" value="Winged helix-like DNA-binding domain superfamily/Winged helix DNA-binding domain"/>
    <property type="match status" value="1"/>
</dbReference>
<dbReference type="InterPro" id="IPR039425">
    <property type="entry name" value="RNA_pol_sigma-70-like"/>
</dbReference>
<evidence type="ECO:0000256" key="3">
    <source>
        <dbReference type="ARBA" id="ARBA00023082"/>
    </source>
</evidence>
<feature type="domain" description="RNA polymerase sigma-70 region 2" evidence="5">
    <location>
        <begin position="34"/>
        <end position="99"/>
    </location>
</feature>
<sequence>MKEKNRKTDVENITDEELVSRIVQVNDPHLFAALYDRYSRTVYNKCLSFTKSKEEAQDLTHDIFVVLFAKLRTFKGRSRFSTWLYSFVYNFCVNYMQRNLNKRRQVFVATEDFADEREEVNDNEILGLREEKLAQVLQEINPDDKMILLMKYQDDFSIKDITEALEIGESAAKMRLNRAKHRLLELYNKMN</sequence>
<dbReference type="Proteomes" id="UP000653730">
    <property type="component" value="Unassembled WGS sequence"/>
</dbReference>